<protein>
    <submittedName>
        <fullName evidence="2">Aspartyl protease family protein</fullName>
    </submittedName>
</protein>
<keyword evidence="1" id="KW-0732">Signal</keyword>
<dbReference type="Pfam" id="PF13650">
    <property type="entry name" value="Asp_protease_2"/>
    <property type="match status" value="1"/>
</dbReference>
<dbReference type="Proteomes" id="UP000823860">
    <property type="component" value="Unassembled WGS sequence"/>
</dbReference>
<dbReference type="Gene3D" id="2.30.42.10">
    <property type="match status" value="1"/>
</dbReference>
<feature type="chain" id="PRO_5038932277" evidence="1">
    <location>
        <begin position="20"/>
        <end position="381"/>
    </location>
</feature>
<evidence type="ECO:0000256" key="1">
    <source>
        <dbReference type="SAM" id="SignalP"/>
    </source>
</evidence>
<dbReference type="AlphaFoldDB" id="A0A9D2HPS3"/>
<dbReference type="CDD" id="cd05483">
    <property type="entry name" value="retropepsin_like_bacteria"/>
    <property type="match status" value="1"/>
</dbReference>
<dbReference type="SUPFAM" id="SSF50156">
    <property type="entry name" value="PDZ domain-like"/>
    <property type="match status" value="1"/>
</dbReference>
<dbReference type="SUPFAM" id="SSF50630">
    <property type="entry name" value="Acid proteases"/>
    <property type="match status" value="1"/>
</dbReference>
<reference evidence="2" key="2">
    <citation type="submission" date="2021-04" db="EMBL/GenBank/DDBJ databases">
        <authorList>
            <person name="Gilroy R."/>
        </authorList>
    </citation>
    <scope>NUCLEOTIDE SEQUENCE</scope>
    <source>
        <strain evidence="2">ChiHecec1B25-7008</strain>
    </source>
</reference>
<reference evidence="2" key="1">
    <citation type="journal article" date="2021" name="PeerJ">
        <title>Extensive microbial diversity within the chicken gut microbiome revealed by metagenomics and culture.</title>
        <authorList>
            <person name="Gilroy R."/>
            <person name="Ravi A."/>
            <person name="Getino M."/>
            <person name="Pursley I."/>
            <person name="Horton D.L."/>
            <person name="Alikhan N.F."/>
            <person name="Baker D."/>
            <person name="Gharbi K."/>
            <person name="Hall N."/>
            <person name="Watson M."/>
            <person name="Adriaenssens E.M."/>
            <person name="Foster-Nyarko E."/>
            <person name="Jarju S."/>
            <person name="Secka A."/>
            <person name="Antonio M."/>
            <person name="Oren A."/>
            <person name="Chaudhuri R.R."/>
            <person name="La Ragione R."/>
            <person name="Hildebrand F."/>
            <person name="Pallen M.J."/>
        </authorList>
    </citation>
    <scope>NUCLEOTIDE SEQUENCE</scope>
    <source>
        <strain evidence="2">ChiHecec1B25-7008</strain>
    </source>
</reference>
<organism evidence="2 3">
    <name type="scientific">Candidatus Bacteroides intestinavium</name>
    <dbReference type="NCBI Taxonomy" id="2838469"/>
    <lineage>
        <taxon>Bacteria</taxon>
        <taxon>Pseudomonadati</taxon>
        <taxon>Bacteroidota</taxon>
        <taxon>Bacteroidia</taxon>
        <taxon>Bacteroidales</taxon>
        <taxon>Bacteroidaceae</taxon>
        <taxon>Bacteroides</taxon>
    </lineage>
</organism>
<evidence type="ECO:0000313" key="2">
    <source>
        <dbReference type="EMBL" id="HJA82770.1"/>
    </source>
</evidence>
<dbReference type="InterPro" id="IPR034122">
    <property type="entry name" value="Retropepsin-like_bacterial"/>
</dbReference>
<gene>
    <name evidence="2" type="ORF">H9785_02170</name>
</gene>
<accession>A0A9D2HPS3</accession>
<dbReference type="GO" id="GO:0008233">
    <property type="term" value="F:peptidase activity"/>
    <property type="evidence" value="ECO:0007669"/>
    <property type="project" value="UniProtKB-KW"/>
</dbReference>
<evidence type="ECO:0000313" key="3">
    <source>
        <dbReference type="Proteomes" id="UP000823860"/>
    </source>
</evidence>
<sequence>MKSLVLLILCCLVSIHSHATSLSDTIPLRLAHGLLIIPVQIDGQKHDFILDTGMTRSIVSTHLLDEANILKDSLQTVDITGHLTHSPAFRFSHLRIGNRQIPPLTVLPLPQEGTIWQCLGAEGFIGNDALQGLMLTIDTRKGYVIFSESRKPPKEMKGYIVPMAWGEYGVPYIEVQVGKLTMQQTLFDTGSTSLFSPNEYSFRQLQTRFSPSQWKGRIIDATIGSNTIALSGATPQDSLWRVEFSQWNLGHTAFAGVSSVAGGQAPISSVGAPLTQYGKVILDYKRKEFYFIPYQQGTIQVKPVQDFQVQYADGHLFVGLVWPRSQAYAQGVRPGMRVTEADGQPLNDDFCRLIRLLNQKGHCTLTLEKEGKSIHVDYYTD</sequence>
<proteinExistence type="predicted"/>
<feature type="signal peptide" evidence="1">
    <location>
        <begin position="1"/>
        <end position="19"/>
    </location>
</feature>
<dbReference type="EMBL" id="DWZE01000027">
    <property type="protein sequence ID" value="HJA82770.1"/>
    <property type="molecule type" value="Genomic_DNA"/>
</dbReference>
<keyword evidence="2" id="KW-0645">Protease</keyword>
<dbReference type="InterPro" id="IPR021109">
    <property type="entry name" value="Peptidase_aspartic_dom_sf"/>
</dbReference>
<comment type="caution">
    <text evidence="2">The sequence shown here is derived from an EMBL/GenBank/DDBJ whole genome shotgun (WGS) entry which is preliminary data.</text>
</comment>
<dbReference type="InterPro" id="IPR036034">
    <property type="entry name" value="PDZ_sf"/>
</dbReference>
<name>A0A9D2HPS3_9BACE</name>
<keyword evidence="2" id="KW-0378">Hydrolase</keyword>
<dbReference type="GO" id="GO:0006508">
    <property type="term" value="P:proteolysis"/>
    <property type="evidence" value="ECO:0007669"/>
    <property type="project" value="UniProtKB-KW"/>
</dbReference>
<dbReference type="Gene3D" id="2.40.70.10">
    <property type="entry name" value="Acid Proteases"/>
    <property type="match status" value="1"/>
</dbReference>